<name>A0AAV5MFJ1_9ROSI</name>
<keyword evidence="3" id="KW-1185">Reference proteome</keyword>
<protein>
    <submittedName>
        <fullName evidence="2">Uncharacterized protein</fullName>
    </submittedName>
</protein>
<proteinExistence type="predicted"/>
<comment type="caution">
    <text evidence="2">The sequence shown here is derived from an EMBL/GenBank/DDBJ whole genome shotgun (WGS) entry which is preliminary data.</text>
</comment>
<sequence length="39" mass="4204">MGGIANSATSNSSPHCSQEVNHRNLQWSGRSFIGKPFLS</sequence>
<evidence type="ECO:0000256" key="1">
    <source>
        <dbReference type="SAM" id="MobiDB-lite"/>
    </source>
</evidence>
<reference evidence="2 3" key="1">
    <citation type="journal article" date="2021" name="Commun. Biol.">
        <title>The genome of Shorea leprosula (Dipterocarpaceae) highlights the ecological relevance of drought in aseasonal tropical rainforests.</title>
        <authorList>
            <person name="Ng K.K.S."/>
            <person name="Kobayashi M.J."/>
            <person name="Fawcett J.A."/>
            <person name="Hatakeyama M."/>
            <person name="Paape T."/>
            <person name="Ng C.H."/>
            <person name="Ang C.C."/>
            <person name="Tnah L.H."/>
            <person name="Lee C.T."/>
            <person name="Nishiyama T."/>
            <person name="Sese J."/>
            <person name="O'Brien M.J."/>
            <person name="Copetti D."/>
            <person name="Mohd Noor M.I."/>
            <person name="Ong R.C."/>
            <person name="Putra M."/>
            <person name="Sireger I.Z."/>
            <person name="Indrioko S."/>
            <person name="Kosugi Y."/>
            <person name="Izuno A."/>
            <person name="Isagi Y."/>
            <person name="Lee S.L."/>
            <person name="Shimizu K.K."/>
        </authorList>
    </citation>
    <scope>NUCLEOTIDE SEQUENCE [LARGE SCALE GENOMIC DNA]</scope>
    <source>
        <strain evidence="2">214</strain>
    </source>
</reference>
<accession>A0AAV5MFJ1</accession>
<dbReference type="Proteomes" id="UP001054252">
    <property type="component" value="Unassembled WGS sequence"/>
</dbReference>
<gene>
    <name evidence="2" type="ORF">SLEP1_g55107</name>
</gene>
<feature type="region of interest" description="Disordered" evidence="1">
    <location>
        <begin position="1"/>
        <end position="22"/>
    </location>
</feature>
<evidence type="ECO:0000313" key="3">
    <source>
        <dbReference type="Proteomes" id="UP001054252"/>
    </source>
</evidence>
<dbReference type="EMBL" id="BPVZ01000252">
    <property type="protein sequence ID" value="GKV48283.1"/>
    <property type="molecule type" value="Genomic_DNA"/>
</dbReference>
<evidence type="ECO:0000313" key="2">
    <source>
        <dbReference type="EMBL" id="GKV48283.1"/>
    </source>
</evidence>
<organism evidence="2 3">
    <name type="scientific">Rubroshorea leprosula</name>
    <dbReference type="NCBI Taxonomy" id="152421"/>
    <lineage>
        <taxon>Eukaryota</taxon>
        <taxon>Viridiplantae</taxon>
        <taxon>Streptophyta</taxon>
        <taxon>Embryophyta</taxon>
        <taxon>Tracheophyta</taxon>
        <taxon>Spermatophyta</taxon>
        <taxon>Magnoliopsida</taxon>
        <taxon>eudicotyledons</taxon>
        <taxon>Gunneridae</taxon>
        <taxon>Pentapetalae</taxon>
        <taxon>rosids</taxon>
        <taxon>malvids</taxon>
        <taxon>Malvales</taxon>
        <taxon>Dipterocarpaceae</taxon>
        <taxon>Rubroshorea</taxon>
    </lineage>
</organism>
<dbReference type="AlphaFoldDB" id="A0AAV5MFJ1"/>